<dbReference type="SUPFAM" id="SSF52540">
    <property type="entry name" value="P-loop containing nucleoside triphosphate hydrolases"/>
    <property type="match status" value="1"/>
</dbReference>
<evidence type="ECO:0000259" key="15">
    <source>
        <dbReference type="SMART" id="SM00962"/>
    </source>
</evidence>
<dbReference type="CDD" id="cd17873">
    <property type="entry name" value="FlhF"/>
    <property type="match status" value="1"/>
</dbReference>
<evidence type="ECO:0000256" key="5">
    <source>
        <dbReference type="ARBA" id="ARBA00022475"/>
    </source>
</evidence>
<dbReference type="RefSeq" id="WP_089323007.1">
    <property type="nucleotide sequence ID" value="NZ_FZOB01000005.1"/>
</dbReference>
<dbReference type="InterPro" id="IPR003593">
    <property type="entry name" value="AAA+_ATPase"/>
</dbReference>
<keyword evidence="8" id="KW-0653">Protein transport</keyword>
<dbReference type="AlphaFoldDB" id="A0A238YYX9"/>
<dbReference type="SMART" id="SM00382">
    <property type="entry name" value="AAA"/>
    <property type="match status" value="1"/>
</dbReference>
<evidence type="ECO:0000256" key="7">
    <source>
        <dbReference type="ARBA" id="ARBA00022795"/>
    </source>
</evidence>
<dbReference type="PANTHER" id="PTHR43134:SF3">
    <property type="entry name" value="FLAGELLAR BIOSYNTHESIS PROTEIN FLHF"/>
    <property type="match status" value="1"/>
</dbReference>
<reference evidence="17" key="1">
    <citation type="submission" date="2017-06" db="EMBL/GenBank/DDBJ databases">
        <authorList>
            <person name="Varghese N."/>
            <person name="Submissions S."/>
        </authorList>
    </citation>
    <scope>NUCLEOTIDE SEQUENCE [LARGE SCALE GENOMIC DNA]</scope>
    <source>
        <strain evidence="17">DSM 15668</strain>
    </source>
</reference>
<keyword evidence="9" id="KW-0342">GTP-binding</keyword>
<dbReference type="EMBL" id="FZOB01000005">
    <property type="protein sequence ID" value="SNR76325.1"/>
    <property type="molecule type" value="Genomic_DNA"/>
</dbReference>
<proteinExistence type="inferred from homology"/>
<sequence>MSVKILEGDNLEALIERAKAIYGGDIEILYYQVETKSGLLPFTKKKFYRLFFKEKDKNSGETEALKEELDSLKSLINELKKEIKTAPVNHQPEEVYVPPLPEAPSHISQSLSSSLSPASGAVYQDFTGDAIELLKLLESKGVFPEVAREIVEPACGLDLETNKLDLSTPTFREALEKGISVKVRFTGRIKVDNPPKIIAFVGPTGVGKTTNLFKIASDLVINQQLKVGVISIDTFKVGAIQQARMYANILNIPFFTVSEGKRLRETISNLSEMDVILIDTVGRSHYDYWRLGEIKAILYSSDRGMDVHLVISCNYSNDEAIEVVNRYRAIFPVTSLLLTKVDETRKPGILLNLPVKTELSLSYLSVGQRVPEDIKLLTPKKVADYILGDL</sequence>
<keyword evidence="11" id="KW-1006">Bacterial flagellum protein export</keyword>
<keyword evidence="6" id="KW-0547">Nucleotide-binding</keyword>
<evidence type="ECO:0000259" key="14">
    <source>
        <dbReference type="SMART" id="SM00382"/>
    </source>
</evidence>
<comment type="similarity">
    <text evidence="2">Belongs to the GTP-binding SRP family.</text>
</comment>
<dbReference type="InterPro" id="IPR027417">
    <property type="entry name" value="P-loop_NTPase"/>
</dbReference>
<keyword evidence="5" id="KW-1003">Cell membrane</keyword>
<name>A0A238YYX9_9BACT</name>
<dbReference type="PANTHER" id="PTHR43134">
    <property type="entry name" value="SIGNAL RECOGNITION PARTICLE RECEPTOR SUBUNIT ALPHA"/>
    <property type="match status" value="1"/>
</dbReference>
<keyword evidence="17" id="KW-1185">Reference proteome</keyword>
<dbReference type="FunFam" id="3.40.50.300:FF:000695">
    <property type="entry name" value="Flagellar biosynthesis regulator FlhF"/>
    <property type="match status" value="1"/>
</dbReference>
<dbReference type="InterPro" id="IPR047040">
    <property type="entry name" value="FlhF__GTPase_dom"/>
</dbReference>
<feature type="domain" description="SRP54-type proteins GTP-binding" evidence="15">
    <location>
        <begin position="195"/>
        <end position="388"/>
    </location>
</feature>
<keyword evidence="10" id="KW-0472">Membrane</keyword>
<dbReference type="GO" id="GO:0005047">
    <property type="term" value="F:signal recognition particle binding"/>
    <property type="evidence" value="ECO:0007669"/>
    <property type="project" value="TreeGrafter"/>
</dbReference>
<accession>A0A238YYX9</accession>
<keyword evidence="7" id="KW-1005">Bacterial flagellum biogenesis</keyword>
<keyword evidence="16" id="KW-0282">Flagellum</keyword>
<dbReference type="GO" id="GO:0003924">
    <property type="term" value="F:GTPase activity"/>
    <property type="evidence" value="ECO:0007669"/>
    <property type="project" value="InterPro"/>
</dbReference>
<evidence type="ECO:0000256" key="8">
    <source>
        <dbReference type="ARBA" id="ARBA00022927"/>
    </source>
</evidence>
<dbReference type="GO" id="GO:0005886">
    <property type="term" value="C:plasma membrane"/>
    <property type="evidence" value="ECO:0007669"/>
    <property type="project" value="UniProtKB-SubCell"/>
</dbReference>
<evidence type="ECO:0000256" key="2">
    <source>
        <dbReference type="ARBA" id="ARBA00008531"/>
    </source>
</evidence>
<dbReference type="Proteomes" id="UP000198405">
    <property type="component" value="Unassembled WGS sequence"/>
</dbReference>
<evidence type="ECO:0000256" key="11">
    <source>
        <dbReference type="ARBA" id="ARBA00023225"/>
    </source>
</evidence>
<dbReference type="GO" id="GO:0044781">
    <property type="term" value="P:bacterial-type flagellum organization"/>
    <property type="evidence" value="ECO:0007669"/>
    <property type="project" value="UniProtKB-KW"/>
</dbReference>
<feature type="domain" description="AAA+ ATPase" evidence="14">
    <location>
        <begin position="194"/>
        <end position="337"/>
    </location>
</feature>
<evidence type="ECO:0000256" key="12">
    <source>
        <dbReference type="ARBA" id="ARBA00025337"/>
    </source>
</evidence>
<keyword evidence="16" id="KW-0966">Cell projection</keyword>
<evidence type="ECO:0000313" key="16">
    <source>
        <dbReference type="EMBL" id="SNR76325.1"/>
    </source>
</evidence>
<evidence type="ECO:0000256" key="9">
    <source>
        <dbReference type="ARBA" id="ARBA00023134"/>
    </source>
</evidence>
<evidence type="ECO:0000256" key="3">
    <source>
        <dbReference type="ARBA" id="ARBA00014919"/>
    </source>
</evidence>
<comment type="subcellular location">
    <subcellularLocation>
        <location evidence="1">Cell membrane</location>
        <topology evidence="1">Peripheral membrane protein</topology>
        <orientation evidence="1">Cytoplasmic side</orientation>
    </subcellularLocation>
</comment>
<organism evidence="16 17">
    <name type="scientific">Desulfurobacterium atlanticum</name>
    <dbReference type="NCBI Taxonomy" id="240169"/>
    <lineage>
        <taxon>Bacteria</taxon>
        <taxon>Pseudomonadati</taxon>
        <taxon>Aquificota</taxon>
        <taxon>Aquificia</taxon>
        <taxon>Desulfurobacteriales</taxon>
        <taxon>Desulfurobacteriaceae</taxon>
        <taxon>Desulfurobacterium</taxon>
    </lineage>
</organism>
<dbReference type="GO" id="GO:0015031">
    <property type="term" value="P:protein transport"/>
    <property type="evidence" value="ECO:0007669"/>
    <property type="project" value="UniProtKB-KW"/>
</dbReference>
<evidence type="ECO:0000256" key="1">
    <source>
        <dbReference type="ARBA" id="ARBA00004413"/>
    </source>
</evidence>
<dbReference type="Gene3D" id="3.40.50.300">
    <property type="entry name" value="P-loop containing nucleotide triphosphate hydrolases"/>
    <property type="match status" value="1"/>
</dbReference>
<evidence type="ECO:0000313" key="17">
    <source>
        <dbReference type="Proteomes" id="UP000198405"/>
    </source>
</evidence>
<dbReference type="GO" id="GO:0006614">
    <property type="term" value="P:SRP-dependent cotranslational protein targeting to membrane"/>
    <property type="evidence" value="ECO:0007669"/>
    <property type="project" value="InterPro"/>
</dbReference>
<keyword evidence="16" id="KW-0969">Cilium</keyword>
<evidence type="ECO:0000256" key="10">
    <source>
        <dbReference type="ARBA" id="ARBA00023136"/>
    </source>
</evidence>
<evidence type="ECO:0000256" key="4">
    <source>
        <dbReference type="ARBA" id="ARBA00022448"/>
    </source>
</evidence>
<comment type="function">
    <text evidence="12">Necessary for flagellar biosynthesis. May be involved in translocation of the flagellum.</text>
</comment>
<gene>
    <name evidence="16" type="ORF">SAMN06265340_105121</name>
</gene>
<dbReference type="InterPro" id="IPR000897">
    <property type="entry name" value="SRP54_GTPase_dom"/>
</dbReference>
<keyword evidence="4" id="KW-0813">Transport</keyword>
<dbReference type="SMART" id="SM00962">
    <property type="entry name" value="SRP54"/>
    <property type="match status" value="1"/>
</dbReference>
<evidence type="ECO:0000256" key="6">
    <source>
        <dbReference type="ARBA" id="ARBA00022741"/>
    </source>
</evidence>
<dbReference type="Pfam" id="PF00448">
    <property type="entry name" value="SRP54"/>
    <property type="match status" value="1"/>
</dbReference>
<dbReference type="GO" id="GO:0005525">
    <property type="term" value="F:GTP binding"/>
    <property type="evidence" value="ECO:0007669"/>
    <property type="project" value="UniProtKB-KW"/>
</dbReference>
<dbReference type="Gene3D" id="1.20.120.1380">
    <property type="entry name" value="Flagellar FlhF biosynthesis protein, N domain"/>
    <property type="match status" value="1"/>
</dbReference>
<dbReference type="OrthoDB" id="9778554at2"/>
<protein>
    <recommendedName>
        <fullName evidence="3">Flagellar biosynthesis protein FlhF</fullName>
    </recommendedName>
    <alternativeName>
        <fullName evidence="13">Flagella-associated GTP-binding protein</fullName>
    </alternativeName>
</protein>
<evidence type="ECO:0000256" key="13">
    <source>
        <dbReference type="ARBA" id="ARBA00030866"/>
    </source>
</evidence>